<reference evidence="8" key="1">
    <citation type="submission" date="2017-04" db="EMBL/GenBank/DDBJ databases">
        <authorList>
            <person name="Varghese N."/>
            <person name="Submissions S."/>
        </authorList>
    </citation>
    <scope>NUCLEOTIDE SEQUENCE [LARGE SCALE GENOMIC DNA]</scope>
    <source>
        <strain evidence="8">DSM 12126</strain>
    </source>
</reference>
<comment type="subcellular location">
    <subcellularLocation>
        <location evidence="6">Cytoplasm</location>
    </subcellularLocation>
</comment>
<keyword evidence="8" id="KW-1185">Reference proteome</keyword>
<dbReference type="InterPro" id="IPR016909">
    <property type="entry name" value="rRNA_lsu_MeTfrase_F"/>
</dbReference>
<evidence type="ECO:0000256" key="4">
    <source>
        <dbReference type="ARBA" id="ARBA00022679"/>
    </source>
</evidence>
<dbReference type="Pfam" id="PF05971">
    <property type="entry name" value="Methyltransf_10"/>
    <property type="match status" value="1"/>
</dbReference>
<dbReference type="GO" id="GO:0052907">
    <property type="term" value="F:23S rRNA (adenine(1618)-N(6))-methyltransferase activity"/>
    <property type="evidence" value="ECO:0007669"/>
    <property type="project" value="UniProtKB-EC"/>
</dbReference>
<comment type="similarity">
    <text evidence="6">Belongs to the methyltransferase superfamily. METTL16/RlmF family.</text>
</comment>
<name>A0A1W2AQ11_9SPHI</name>
<dbReference type="EMBL" id="FWXT01000001">
    <property type="protein sequence ID" value="SMC62753.1"/>
    <property type="molecule type" value="Genomic_DNA"/>
</dbReference>
<sequence length="317" mass="35050">MSEEKHILHPRNKHRSRYDFPELIKSLPALQPFVAVNAHGGVSIDFSDPAAVKMLNKALLKHFYGLSNWDIPANYLCPPIPGRADYIHYLADLLAEGNKGVAPKGRQVKGLDIGMGANCIYPIIGVQEYGWSFLGSDIDPGAIKAAKAIIAANPALTNAVGCRQQQHKGHIFKGIVKPGERFDFSMCNPPFHASAEEAQLGSRRKLQNLGKNRGKETVLNFGGKNSELWYEGGEVAFIRNMINESVAIAGQCLWFSSLVSKSSNLGFIYKALEKVKPAVVRTVEMAQGQKISRFVAWSFLSASEQQQWACNRWQPKK</sequence>
<dbReference type="InterPro" id="IPR029063">
    <property type="entry name" value="SAM-dependent_MTases_sf"/>
</dbReference>
<dbReference type="PANTHER" id="PTHR13393">
    <property type="entry name" value="SAM-DEPENDENT METHYLTRANSFERASE"/>
    <property type="match status" value="1"/>
</dbReference>
<dbReference type="PIRSF" id="PIRSF029038">
    <property type="entry name" value="Mtase_YbiN_prd"/>
    <property type="match status" value="1"/>
</dbReference>
<dbReference type="HAMAP" id="MF_01848">
    <property type="entry name" value="23SrRNA_methyltr_F"/>
    <property type="match status" value="1"/>
</dbReference>
<dbReference type="NCBIfam" id="NF008725">
    <property type="entry name" value="PRK11727.1"/>
    <property type="match status" value="1"/>
</dbReference>
<gene>
    <name evidence="6" type="primary">rlmF</name>
    <name evidence="7" type="ORF">SAMN04488524_1580</name>
</gene>
<evidence type="ECO:0000256" key="2">
    <source>
        <dbReference type="ARBA" id="ARBA00022552"/>
    </source>
</evidence>
<proteinExistence type="inferred from homology"/>
<dbReference type="GO" id="GO:0070475">
    <property type="term" value="P:rRNA base methylation"/>
    <property type="evidence" value="ECO:0007669"/>
    <property type="project" value="TreeGrafter"/>
</dbReference>
<organism evidence="7 8">
    <name type="scientific">Pedobacter africanus</name>
    <dbReference type="NCBI Taxonomy" id="151894"/>
    <lineage>
        <taxon>Bacteria</taxon>
        <taxon>Pseudomonadati</taxon>
        <taxon>Bacteroidota</taxon>
        <taxon>Sphingobacteriia</taxon>
        <taxon>Sphingobacteriales</taxon>
        <taxon>Sphingobacteriaceae</taxon>
        <taxon>Pedobacter</taxon>
    </lineage>
</organism>
<dbReference type="InterPro" id="IPR010286">
    <property type="entry name" value="METTL16/RlmF"/>
</dbReference>
<dbReference type="GO" id="GO:0005737">
    <property type="term" value="C:cytoplasm"/>
    <property type="evidence" value="ECO:0007669"/>
    <property type="project" value="UniProtKB-SubCell"/>
</dbReference>
<evidence type="ECO:0000256" key="1">
    <source>
        <dbReference type="ARBA" id="ARBA00022490"/>
    </source>
</evidence>
<evidence type="ECO:0000256" key="5">
    <source>
        <dbReference type="ARBA" id="ARBA00022691"/>
    </source>
</evidence>
<dbReference type="PANTHER" id="PTHR13393:SF0">
    <property type="entry name" value="RNA N6-ADENOSINE-METHYLTRANSFERASE METTL16"/>
    <property type="match status" value="1"/>
</dbReference>
<keyword evidence="1 6" id="KW-0963">Cytoplasm</keyword>
<dbReference type="RefSeq" id="WP_084237792.1">
    <property type="nucleotide sequence ID" value="NZ_FWXT01000001.1"/>
</dbReference>
<dbReference type="EC" id="2.1.1.181" evidence="6"/>
<evidence type="ECO:0000256" key="3">
    <source>
        <dbReference type="ARBA" id="ARBA00022603"/>
    </source>
</evidence>
<dbReference type="Gene3D" id="3.40.50.150">
    <property type="entry name" value="Vaccinia Virus protein VP39"/>
    <property type="match status" value="1"/>
</dbReference>
<dbReference type="STRING" id="151894.SAMN04488524_1580"/>
<dbReference type="SUPFAM" id="SSF53335">
    <property type="entry name" value="S-adenosyl-L-methionine-dependent methyltransferases"/>
    <property type="match status" value="1"/>
</dbReference>
<keyword evidence="5 6" id="KW-0949">S-adenosyl-L-methionine</keyword>
<evidence type="ECO:0000256" key="6">
    <source>
        <dbReference type="HAMAP-Rule" id="MF_01848"/>
    </source>
</evidence>
<evidence type="ECO:0000313" key="8">
    <source>
        <dbReference type="Proteomes" id="UP000192756"/>
    </source>
</evidence>
<keyword evidence="4 6" id="KW-0808">Transferase</keyword>
<keyword evidence="3 6" id="KW-0489">Methyltransferase</keyword>
<protein>
    <recommendedName>
        <fullName evidence="6">Ribosomal RNA large subunit methyltransferase F</fullName>
        <ecNumber evidence="6">2.1.1.181</ecNumber>
    </recommendedName>
    <alternativeName>
        <fullName evidence="6">23S rRNA mA1618 methyltransferase</fullName>
    </alternativeName>
    <alternativeName>
        <fullName evidence="6">rRNA adenine N-6-methyltransferase</fullName>
    </alternativeName>
</protein>
<dbReference type="AlphaFoldDB" id="A0A1W2AQ11"/>
<keyword evidence="2 6" id="KW-0698">rRNA processing</keyword>
<evidence type="ECO:0000313" key="7">
    <source>
        <dbReference type="EMBL" id="SMC62753.1"/>
    </source>
</evidence>
<comment type="catalytic activity">
    <reaction evidence="6">
        <text>adenosine(1618) in 23S rRNA + S-adenosyl-L-methionine = N(6)-methyladenosine(1618) in 23S rRNA + S-adenosyl-L-homocysteine + H(+)</text>
        <dbReference type="Rhea" id="RHEA:16497"/>
        <dbReference type="Rhea" id="RHEA-COMP:10229"/>
        <dbReference type="Rhea" id="RHEA-COMP:10231"/>
        <dbReference type="ChEBI" id="CHEBI:15378"/>
        <dbReference type="ChEBI" id="CHEBI:57856"/>
        <dbReference type="ChEBI" id="CHEBI:59789"/>
        <dbReference type="ChEBI" id="CHEBI:74411"/>
        <dbReference type="ChEBI" id="CHEBI:74449"/>
        <dbReference type="EC" id="2.1.1.181"/>
    </reaction>
</comment>
<comment type="function">
    <text evidence="6">Specifically methylates the adenine in position 1618 of 23S rRNA.</text>
</comment>
<dbReference type="OrthoDB" id="1115728at2"/>
<dbReference type="Proteomes" id="UP000192756">
    <property type="component" value="Unassembled WGS sequence"/>
</dbReference>
<accession>A0A1W2AQ11</accession>